<dbReference type="PROSITE" id="PS50943">
    <property type="entry name" value="HTH_CROC1"/>
    <property type="match status" value="1"/>
</dbReference>
<dbReference type="CDD" id="cd00093">
    <property type="entry name" value="HTH_XRE"/>
    <property type="match status" value="1"/>
</dbReference>
<sequence length="115" mass="13351">MLTPFGKFCRKLRIDRNEILKDMASKLNVTVSYLSAVENGKRSVPAEWETVIFQTYNLDDLQRWELKESIIETEKVIAFSLNETGENNQVLLKALARKSEDISEEQLKKVFDILK</sequence>
<dbReference type="SUPFAM" id="SSF47413">
    <property type="entry name" value="lambda repressor-like DNA-binding domains"/>
    <property type="match status" value="1"/>
</dbReference>
<feature type="domain" description="HTH cro/C1-type" evidence="1">
    <location>
        <begin position="20"/>
        <end position="47"/>
    </location>
</feature>
<dbReference type="EMBL" id="CP109617">
    <property type="protein sequence ID" value="WED56148.1"/>
    <property type="molecule type" value="Genomic_DNA"/>
</dbReference>
<accession>A0ABY8B3I5</accession>
<dbReference type="Proteomes" id="UP001219957">
    <property type="component" value="Chromosome"/>
</dbReference>
<evidence type="ECO:0000259" key="1">
    <source>
        <dbReference type="PROSITE" id="PS50943"/>
    </source>
</evidence>
<reference evidence="2 3" key="1">
    <citation type="submission" date="2022-10" db="EMBL/GenBank/DDBJ databases">
        <title>Complete genome sequence of Exiguobacterium profundum TSS-3 isolated from an extremely saline-alkaline spring located in Ixtapa, Chiapas-Mexico.</title>
        <authorList>
            <person name="Rincon-Rosales R."/>
            <person name="Rogel M.A."/>
            <person name="Rincon-Molina C.I."/>
            <person name="Guerrero G."/>
            <person name="Manzano-Gomez L.A."/>
            <person name="Lopez-Lopez A."/>
            <person name="Rincon Molina F.A."/>
            <person name="Martinez-Romero E."/>
        </authorList>
    </citation>
    <scope>NUCLEOTIDE SEQUENCE [LARGE SCALE GENOMIC DNA]</scope>
    <source>
        <strain evidence="2 3">TSS-3</strain>
    </source>
</reference>
<keyword evidence="3" id="KW-1185">Reference proteome</keyword>
<dbReference type="Gene3D" id="1.10.260.40">
    <property type="entry name" value="lambda repressor-like DNA-binding domains"/>
    <property type="match status" value="1"/>
</dbReference>
<proteinExistence type="predicted"/>
<organism evidence="2 3">
    <name type="scientific">Exiguobacterium profundum</name>
    <dbReference type="NCBI Taxonomy" id="307643"/>
    <lineage>
        <taxon>Bacteria</taxon>
        <taxon>Bacillati</taxon>
        <taxon>Bacillota</taxon>
        <taxon>Bacilli</taxon>
        <taxon>Bacillales</taxon>
        <taxon>Bacillales Family XII. Incertae Sedis</taxon>
        <taxon>Exiguobacterium</taxon>
    </lineage>
</organism>
<protein>
    <submittedName>
        <fullName evidence="2">Helix-turn-helix domain-containing protein</fullName>
    </submittedName>
</protein>
<evidence type="ECO:0000313" key="3">
    <source>
        <dbReference type="Proteomes" id="UP001219957"/>
    </source>
</evidence>
<gene>
    <name evidence="2" type="ORF">OE059_04630</name>
</gene>
<dbReference type="RefSeq" id="WP_214687155.1">
    <property type="nucleotide sequence ID" value="NZ_CP109617.1"/>
</dbReference>
<evidence type="ECO:0000313" key="2">
    <source>
        <dbReference type="EMBL" id="WED56148.1"/>
    </source>
</evidence>
<name>A0ABY8B3I5_9BACL</name>
<dbReference type="InterPro" id="IPR010982">
    <property type="entry name" value="Lambda_DNA-bd_dom_sf"/>
</dbReference>
<dbReference type="InterPro" id="IPR001387">
    <property type="entry name" value="Cro/C1-type_HTH"/>
</dbReference>